<keyword evidence="3" id="KW-1185">Reference proteome</keyword>
<organism evidence="2 3">
    <name type="scientific">Limosilactobacillus secaliphilus</name>
    <dbReference type="NCBI Taxonomy" id="396268"/>
    <lineage>
        <taxon>Bacteria</taxon>
        <taxon>Bacillati</taxon>
        <taxon>Bacillota</taxon>
        <taxon>Bacilli</taxon>
        <taxon>Lactobacillales</taxon>
        <taxon>Lactobacillaceae</taxon>
        <taxon>Limosilactobacillus</taxon>
    </lineage>
</organism>
<dbReference type="STRING" id="396268.IV45_GL001054"/>
<dbReference type="Proteomes" id="UP000050934">
    <property type="component" value="Unassembled WGS sequence"/>
</dbReference>
<keyword evidence="1" id="KW-0472">Membrane</keyword>
<reference evidence="2 3" key="1">
    <citation type="journal article" date="2015" name="Genome Announc.">
        <title>Expanding the biotechnology potential of lactobacilli through comparative genomics of 213 strains and associated genera.</title>
        <authorList>
            <person name="Sun Z."/>
            <person name="Harris H.M."/>
            <person name="McCann A."/>
            <person name="Guo C."/>
            <person name="Argimon S."/>
            <person name="Zhang W."/>
            <person name="Yang X."/>
            <person name="Jeffery I.B."/>
            <person name="Cooney J.C."/>
            <person name="Kagawa T.F."/>
            <person name="Liu W."/>
            <person name="Song Y."/>
            <person name="Salvetti E."/>
            <person name="Wrobel A."/>
            <person name="Rasinkangas P."/>
            <person name="Parkhill J."/>
            <person name="Rea M.C."/>
            <person name="O'Sullivan O."/>
            <person name="Ritari J."/>
            <person name="Douillard F.P."/>
            <person name="Paul Ross R."/>
            <person name="Yang R."/>
            <person name="Briner A.E."/>
            <person name="Felis G.E."/>
            <person name="de Vos W.M."/>
            <person name="Barrangou R."/>
            <person name="Klaenhammer T.R."/>
            <person name="Caufield P.W."/>
            <person name="Cui Y."/>
            <person name="Zhang H."/>
            <person name="O'Toole P.W."/>
        </authorList>
    </citation>
    <scope>NUCLEOTIDE SEQUENCE [LARGE SCALE GENOMIC DNA]</scope>
    <source>
        <strain evidence="2 3">DSM 17896</strain>
    </source>
</reference>
<comment type="caution">
    <text evidence="2">The sequence shown here is derived from an EMBL/GenBank/DDBJ whole genome shotgun (WGS) entry which is preliminary data.</text>
</comment>
<evidence type="ECO:0000313" key="3">
    <source>
        <dbReference type="Proteomes" id="UP000050934"/>
    </source>
</evidence>
<accession>A0A0R2I157</accession>
<evidence type="ECO:0000313" key="2">
    <source>
        <dbReference type="EMBL" id="KRN58603.1"/>
    </source>
</evidence>
<sequence length="132" mass="15797">MQNPFGNNNNRNTNDLLNNLPIPPNYAKVVNDDGNIRISKVGISWTTFWFGPLPALFRGDYYNFWLMLVLDADYTLVGLFFHLNWFFTFPWPTFVFAFFYNMMFFRHSFTLGYRPADQHSRELLIQSRYLKE</sequence>
<dbReference type="PATRIC" id="fig|396268.3.peg.1066"/>
<keyword evidence="1" id="KW-0812">Transmembrane</keyword>
<proteinExistence type="predicted"/>
<dbReference type="AlphaFoldDB" id="A0A0R2I157"/>
<keyword evidence="1" id="KW-1133">Transmembrane helix</keyword>
<dbReference type="OrthoDB" id="5233at2"/>
<gene>
    <name evidence="2" type="ORF">IV45_GL001054</name>
</gene>
<protein>
    <submittedName>
        <fullName evidence="2">Uncharacterized protein</fullName>
    </submittedName>
</protein>
<dbReference type="EMBL" id="JQBW01000010">
    <property type="protein sequence ID" value="KRN58603.1"/>
    <property type="molecule type" value="Genomic_DNA"/>
</dbReference>
<evidence type="ECO:0000256" key="1">
    <source>
        <dbReference type="SAM" id="Phobius"/>
    </source>
</evidence>
<dbReference type="RefSeq" id="WP_057742225.1">
    <property type="nucleotide sequence ID" value="NZ_JQBW01000010.1"/>
</dbReference>
<name>A0A0R2I157_9LACO</name>
<feature type="transmembrane region" description="Helical" evidence="1">
    <location>
        <begin position="89"/>
        <end position="105"/>
    </location>
</feature>